<feature type="domain" description="C2H2-type" evidence="11">
    <location>
        <begin position="227"/>
        <end position="250"/>
    </location>
</feature>
<evidence type="ECO:0000256" key="6">
    <source>
        <dbReference type="ARBA" id="ARBA00023015"/>
    </source>
</evidence>
<evidence type="ECO:0000256" key="1">
    <source>
        <dbReference type="ARBA" id="ARBA00004123"/>
    </source>
</evidence>
<keyword evidence="9" id="KW-0539">Nucleus</keyword>
<evidence type="ECO:0000256" key="10">
    <source>
        <dbReference type="PROSITE-ProRule" id="PRU00042"/>
    </source>
</evidence>
<evidence type="ECO:0000256" key="5">
    <source>
        <dbReference type="ARBA" id="ARBA00022833"/>
    </source>
</evidence>
<dbReference type="SUPFAM" id="SSF57667">
    <property type="entry name" value="beta-beta-alpha zinc fingers"/>
    <property type="match status" value="1"/>
</dbReference>
<dbReference type="OrthoDB" id="9411774at2759"/>
<dbReference type="Gene3D" id="3.30.160.60">
    <property type="entry name" value="Classic Zinc Finger"/>
    <property type="match status" value="3"/>
</dbReference>
<accession>A0A5N5TC85</accession>
<evidence type="ECO:0000256" key="3">
    <source>
        <dbReference type="ARBA" id="ARBA00022737"/>
    </source>
</evidence>
<dbReference type="PANTHER" id="PTHR24406">
    <property type="entry name" value="TRANSCRIPTIONAL REPRESSOR CTCFL-RELATED"/>
    <property type="match status" value="1"/>
</dbReference>
<keyword evidence="7" id="KW-0238">DNA-binding</keyword>
<evidence type="ECO:0000256" key="9">
    <source>
        <dbReference type="ARBA" id="ARBA00023242"/>
    </source>
</evidence>
<protein>
    <submittedName>
        <fullName evidence="12">Myoneurin</fullName>
    </submittedName>
</protein>
<feature type="domain" description="C2H2-type" evidence="11">
    <location>
        <begin position="125"/>
        <end position="152"/>
    </location>
</feature>
<keyword evidence="5" id="KW-0862">Zinc</keyword>
<keyword evidence="2" id="KW-0479">Metal-binding</keyword>
<comment type="caution">
    <text evidence="12">The sequence shown here is derived from an EMBL/GenBank/DDBJ whole genome shotgun (WGS) entry which is preliminary data.</text>
</comment>
<keyword evidence="6" id="KW-0805">Transcription regulation</keyword>
<dbReference type="PROSITE" id="PS50157">
    <property type="entry name" value="ZINC_FINGER_C2H2_2"/>
    <property type="match status" value="3"/>
</dbReference>
<keyword evidence="3" id="KW-0677">Repeat</keyword>
<dbReference type="SMART" id="SM00355">
    <property type="entry name" value="ZnF_C2H2"/>
    <property type="match status" value="4"/>
</dbReference>
<comment type="subcellular location">
    <subcellularLocation>
        <location evidence="1">Nucleus</location>
    </subcellularLocation>
</comment>
<organism evidence="12 13">
    <name type="scientific">Armadillidium nasatum</name>
    <dbReference type="NCBI Taxonomy" id="96803"/>
    <lineage>
        <taxon>Eukaryota</taxon>
        <taxon>Metazoa</taxon>
        <taxon>Ecdysozoa</taxon>
        <taxon>Arthropoda</taxon>
        <taxon>Crustacea</taxon>
        <taxon>Multicrustacea</taxon>
        <taxon>Malacostraca</taxon>
        <taxon>Eumalacostraca</taxon>
        <taxon>Peracarida</taxon>
        <taxon>Isopoda</taxon>
        <taxon>Oniscidea</taxon>
        <taxon>Crinocheta</taxon>
        <taxon>Armadillidiidae</taxon>
        <taxon>Armadillidium</taxon>
    </lineage>
</organism>
<dbReference type="Pfam" id="PF00096">
    <property type="entry name" value="zf-C2H2"/>
    <property type="match status" value="2"/>
</dbReference>
<dbReference type="Pfam" id="PF12874">
    <property type="entry name" value="zf-met"/>
    <property type="match status" value="1"/>
</dbReference>
<dbReference type="GO" id="GO:0008270">
    <property type="term" value="F:zinc ion binding"/>
    <property type="evidence" value="ECO:0007669"/>
    <property type="project" value="UniProtKB-KW"/>
</dbReference>
<dbReference type="FunFam" id="3.30.160.60:FF:000446">
    <property type="entry name" value="Zinc finger protein"/>
    <property type="match status" value="1"/>
</dbReference>
<gene>
    <name evidence="12" type="primary">MYNN</name>
    <name evidence="12" type="ORF">Anas_13096</name>
</gene>
<dbReference type="AlphaFoldDB" id="A0A5N5TC85"/>
<evidence type="ECO:0000256" key="2">
    <source>
        <dbReference type="ARBA" id="ARBA00022723"/>
    </source>
</evidence>
<dbReference type="FunFam" id="3.30.160.60:FF:000965">
    <property type="entry name" value="Neurotrophin receptor-interacting factor homolog"/>
    <property type="match status" value="1"/>
</dbReference>
<keyword evidence="8" id="KW-0804">Transcription</keyword>
<keyword evidence="4 10" id="KW-0863">Zinc-finger</keyword>
<dbReference type="InterPro" id="IPR036236">
    <property type="entry name" value="Znf_C2H2_sf"/>
</dbReference>
<sequence length="268" mass="31861">MVKVPRLYCKWNQSYNMEPKVEVNYKVRVEFKREDKKDFHIAVIKEEKELVIRGKERRKRELINNVQKDDKFIKIKEEKDSKWKKRRKILDDTDDYLPVSCKDKKKIKKEVKQNVSIIKSENFNEVCEHCNISFKSSTLLKQHLHSHKSVKQKVKGTYKSIDLITSENMCNMCGEKILTANEGVKRHISENHSNININKVCSYCGKLFSSSSDMLRHFRIHTGEKPFVCKICSYSCNRQDNLKKHNRLYHELMYLDDILLIRMITVKS</sequence>
<evidence type="ECO:0000256" key="8">
    <source>
        <dbReference type="ARBA" id="ARBA00023163"/>
    </source>
</evidence>
<feature type="domain" description="C2H2-type" evidence="11">
    <location>
        <begin position="199"/>
        <end position="226"/>
    </location>
</feature>
<reference evidence="12 13" key="1">
    <citation type="journal article" date="2019" name="PLoS Biol.">
        <title>Sex chromosomes control vertical transmission of feminizing Wolbachia symbionts in an isopod.</title>
        <authorList>
            <person name="Becking T."/>
            <person name="Chebbi M.A."/>
            <person name="Giraud I."/>
            <person name="Moumen B."/>
            <person name="Laverre T."/>
            <person name="Caubet Y."/>
            <person name="Peccoud J."/>
            <person name="Gilbert C."/>
            <person name="Cordaux R."/>
        </authorList>
    </citation>
    <scope>NUCLEOTIDE SEQUENCE [LARGE SCALE GENOMIC DNA]</scope>
    <source>
        <strain evidence="12">ANa2</strain>
        <tissue evidence="12">Whole body excluding digestive tract and cuticle</tissue>
    </source>
</reference>
<name>A0A5N5TC85_9CRUS</name>
<proteinExistence type="predicted"/>
<evidence type="ECO:0000259" key="11">
    <source>
        <dbReference type="PROSITE" id="PS50157"/>
    </source>
</evidence>
<keyword evidence="13" id="KW-1185">Reference proteome</keyword>
<evidence type="ECO:0000256" key="4">
    <source>
        <dbReference type="ARBA" id="ARBA00022771"/>
    </source>
</evidence>
<dbReference type="GO" id="GO:0005634">
    <property type="term" value="C:nucleus"/>
    <property type="evidence" value="ECO:0007669"/>
    <property type="project" value="UniProtKB-SubCell"/>
</dbReference>
<dbReference type="Proteomes" id="UP000326759">
    <property type="component" value="Unassembled WGS sequence"/>
</dbReference>
<dbReference type="GO" id="GO:0003677">
    <property type="term" value="F:DNA binding"/>
    <property type="evidence" value="ECO:0007669"/>
    <property type="project" value="UniProtKB-KW"/>
</dbReference>
<dbReference type="InterPro" id="IPR013087">
    <property type="entry name" value="Znf_C2H2_type"/>
</dbReference>
<dbReference type="EMBL" id="SEYY01003488">
    <property type="protein sequence ID" value="KAB7504273.1"/>
    <property type="molecule type" value="Genomic_DNA"/>
</dbReference>
<evidence type="ECO:0000313" key="13">
    <source>
        <dbReference type="Proteomes" id="UP000326759"/>
    </source>
</evidence>
<evidence type="ECO:0000256" key="7">
    <source>
        <dbReference type="ARBA" id="ARBA00023125"/>
    </source>
</evidence>
<dbReference type="PROSITE" id="PS00028">
    <property type="entry name" value="ZINC_FINGER_C2H2_1"/>
    <property type="match status" value="3"/>
</dbReference>
<evidence type="ECO:0000313" key="12">
    <source>
        <dbReference type="EMBL" id="KAB7504273.1"/>
    </source>
</evidence>
<dbReference type="InterPro" id="IPR050888">
    <property type="entry name" value="ZnF_C2H2-type_TF"/>
</dbReference>